<dbReference type="SMART" id="SM00382">
    <property type="entry name" value="AAA"/>
    <property type="match status" value="1"/>
</dbReference>
<protein>
    <recommendedName>
        <fullName evidence="10">ABC transporter domain-containing protein</fullName>
    </recommendedName>
</protein>
<dbReference type="Pfam" id="PF01061">
    <property type="entry name" value="ABC2_membrane"/>
    <property type="match status" value="1"/>
</dbReference>
<accession>A0A7S1CU82</accession>
<dbReference type="InterPro" id="IPR027417">
    <property type="entry name" value="P-loop_NTPase"/>
</dbReference>
<keyword evidence="7 8" id="KW-0472">Membrane</keyword>
<evidence type="ECO:0000256" key="4">
    <source>
        <dbReference type="ARBA" id="ARBA00022741"/>
    </source>
</evidence>
<dbReference type="Pfam" id="PF00005">
    <property type="entry name" value="ABC_tran"/>
    <property type="match status" value="1"/>
</dbReference>
<dbReference type="EMBL" id="HBFV01001299">
    <property type="protein sequence ID" value="CAD8928554.1"/>
    <property type="molecule type" value="Transcribed_RNA"/>
</dbReference>
<keyword evidence="4" id="KW-0547">Nucleotide-binding</keyword>
<keyword evidence="9" id="KW-0732">Signal</keyword>
<name>A0A7S1CU82_9CHLO</name>
<reference evidence="11" key="1">
    <citation type="submission" date="2021-01" db="EMBL/GenBank/DDBJ databases">
        <authorList>
            <person name="Corre E."/>
            <person name="Pelletier E."/>
            <person name="Niang G."/>
            <person name="Scheremetjew M."/>
            <person name="Finn R."/>
            <person name="Kale V."/>
            <person name="Holt S."/>
            <person name="Cochrane G."/>
            <person name="Meng A."/>
            <person name="Brown T."/>
            <person name="Cohen L."/>
        </authorList>
    </citation>
    <scope>NUCLEOTIDE SEQUENCE</scope>
    <source>
        <strain evidence="11">CCMP2329</strain>
    </source>
</reference>
<dbReference type="GO" id="GO:0140359">
    <property type="term" value="F:ABC-type transporter activity"/>
    <property type="evidence" value="ECO:0007669"/>
    <property type="project" value="InterPro"/>
</dbReference>
<sequence>MLDLVLGSACLFLPPQVQAGIVGGTFVFNAIRRRRKHKRSQINNDGSVSNGNEVQLEWSSVTCRLKTHEGSDRLLLDNLHGTAKSGRILAIFGPSGSGKTTLLSTLAGQLPYSKKLELEGYVTANGNPMPSQKIKTGFVAQEDLFFSQMTVRETLAMAAEMRTRGSAKERDVLVDSVIRSLGLKKCADTVIGDEKTRGLSGGEKKRLSIACEMIAKPSLLFADEPTSGLDSFSAQQVVGSLKSLASEGNTVIMSIHQPRSSIFEMLDDICLLSEGKLVYFGEASKVLGYFESLGYTCPEHYNPAEFLADLVAIDHSSPETEKESMARVTALSDAWRQAHTNASIKSTAPGNGDGSTKNPGCSLPRQVMLLLNRSWKQISRDKATLLSRASSQVSSAIVFSAIYWKLGLKQSDIQSRLGLIQVSAVGTAMSSLIKTLNVFPQERTIIQRERGRSAYPVISYFASKLAAELPIGSIFPMLFGAIVYPCTGLSMKPVKFVRFLGILVAESFSAQALGLAVGAAAPSTSAALAIGPAVILVSIVFGGLFVNVEGVPKPLKWIPKTSLIKHAFEGACINEFTGLSFDCGTDKQGNPRTKAGEDILQELGAGHDTIQETLVSQGRVLLMYWWMAYRILKKKKPRYMELVAPQQ</sequence>
<evidence type="ECO:0000313" key="11">
    <source>
        <dbReference type="EMBL" id="CAD8928554.1"/>
    </source>
</evidence>
<evidence type="ECO:0000256" key="7">
    <source>
        <dbReference type="ARBA" id="ARBA00023136"/>
    </source>
</evidence>
<feature type="chain" id="PRO_5031041110" description="ABC transporter domain-containing protein" evidence="9">
    <location>
        <begin position="20"/>
        <end position="647"/>
    </location>
</feature>
<dbReference type="GO" id="GO:0016887">
    <property type="term" value="F:ATP hydrolysis activity"/>
    <property type="evidence" value="ECO:0007669"/>
    <property type="project" value="InterPro"/>
</dbReference>
<dbReference type="InterPro" id="IPR043926">
    <property type="entry name" value="ABCG_dom"/>
</dbReference>
<evidence type="ECO:0000256" key="2">
    <source>
        <dbReference type="ARBA" id="ARBA00022448"/>
    </source>
</evidence>
<dbReference type="InterPro" id="IPR013525">
    <property type="entry name" value="ABC2_TM"/>
</dbReference>
<dbReference type="Pfam" id="PF19055">
    <property type="entry name" value="ABC2_membrane_7"/>
    <property type="match status" value="1"/>
</dbReference>
<dbReference type="PANTHER" id="PTHR48041">
    <property type="entry name" value="ABC TRANSPORTER G FAMILY MEMBER 28"/>
    <property type="match status" value="1"/>
</dbReference>
<dbReference type="AlphaFoldDB" id="A0A7S1CU82"/>
<organism evidence="11">
    <name type="scientific">Picochlorum oklahomense</name>
    <dbReference type="NCBI Taxonomy" id="249345"/>
    <lineage>
        <taxon>Eukaryota</taxon>
        <taxon>Viridiplantae</taxon>
        <taxon>Chlorophyta</taxon>
        <taxon>core chlorophytes</taxon>
        <taxon>Trebouxiophyceae</taxon>
        <taxon>Trebouxiophyceae incertae sedis</taxon>
        <taxon>Picochlorum</taxon>
    </lineage>
</organism>
<proteinExistence type="predicted"/>
<keyword evidence="5" id="KW-0067">ATP-binding</keyword>
<dbReference type="PROSITE" id="PS50893">
    <property type="entry name" value="ABC_TRANSPORTER_2"/>
    <property type="match status" value="1"/>
</dbReference>
<evidence type="ECO:0000256" key="5">
    <source>
        <dbReference type="ARBA" id="ARBA00022840"/>
    </source>
</evidence>
<evidence type="ECO:0000256" key="9">
    <source>
        <dbReference type="SAM" id="SignalP"/>
    </source>
</evidence>
<keyword evidence="3 8" id="KW-0812">Transmembrane</keyword>
<feature type="signal peptide" evidence="9">
    <location>
        <begin position="1"/>
        <end position="19"/>
    </location>
</feature>
<dbReference type="InterPro" id="IPR050352">
    <property type="entry name" value="ABCG_transporters"/>
</dbReference>
<gene>
    <name evidence="11" type="ORF">POKL1161_LOCUS907</name>
</gene>
<comment type="subcellular location">
    <subcellularLocation>
        <location evidence="1">Membrane</location>
        <topology evidence="1">Multi-pass membrane protein</topology>
    </subcellularLocation>
</comment>
<keyword evidence="2" id="KW-0813">Transport</keyword>
<dbReference type="InterPro" id="IPR003439">
    <property type="entry name" value="ABC_transporter-like_ATP-bd"/>
</dbReference>
<dbReference type="SUPFAM" id="SSF52540">
    <property type="entry name" value="P-loop containing nucleoside triphosphate hydrolases"/>
    <property type="match status" value="1"/>
</dbReference>
<dbReference type="CDD" id="cd03213">
    <property type="entry name" value="ABCG_EPDR"/>
    <property type="match status" value="1"/>
</dbReference>
<dbReference type="PROSITE" id="PS00211">
    <property type="entry name" value="ABC_TRANSPORTER_1"/>
    <property type="match status" value="1"/>
</dbReference>
<dbReference type="GO" id="GO:0016020">
    <property type="term" value="C:membrane"/>
    <property type="evidence" value="ECO:0007669"/>
    <property type="project" value="UniProtKB-SubCell"/>
</dbReference>
<dbReference type="InterPro" id="IPR003593">
    <property type="entry name" value="AAA+_ATPase"/>
</dbReference>
<dbReference type="InterPro" id="IPR017871">
    <property type="entry name" value="ABC_transporter-like_CS"/>
</dbReference>
<keyword evidence="6 8" id="KW-1133">Transmembrane helix</keyword>
<dbReference type="PANTHER" id="PTHR48041:SF41">
    <property type="entry name" value="ABC TRANSPORTER G FAMILY"/>
    <property type="match status" value="1"/>
</dbReference>
<evidence type="ECO:0000256" key="6">
    <source>
        <dbReference type="ARBA" id="ARBA00022989"/>
    </source>
</evidence>
<dbReference type="GO" id="GO:0005524">
    <property type="term" value="F:ATP binding"/>
    <property type="evidence" value="ECO:0007669"/>
    <property type="project" value="UniProtKB-KW"/>
</dbReference>
<evidence type="ECO:0000256" key="1">
    <source>
        <dbReference type="ARBA" id="ARBA00004141"/>
    </source>
</evidence>
<evidence type="ECO:0000259" key="10">
    <source>
        <dbReference type="PROSITE" id="PS50893"/>
    </source>
</evidence>
<feature type="transmembrane region" description="Helical" evidence="8">
    <location>
        <begin position="499"/>
        <end position="520"/>
    </location>
</feature>
<feature type="domain" description="ABC transporter" evidence="10">
    <location>
        <begin position="56"/>
        <end position="299"/>
    </location>
</feature>
<evidence type="ECO:0000256" key="8">
    <source>
        <dbReference type="SAM" id="Phobius"/>
    </source>
</evidence>
<feature type="transmembrane region" description="Helical" evidence="8">
    <location>
        <begin position="469"/>
        <end position="487"/>
    </location>
</feature>
<feature type="transmembrane region" description="Helical" evidence="8">
    <location>
        <begin position="526"/>
        <end position="546"/>
    </location>
</feature>
<evidence type="ECO:0000256" key="3">
    <source>
        <dbReference type="ARBA" id="ARBA00022692"/>
    </source>
</evidence>
<dbReference type="Gene3D" id="3.40.50.300">
    <property type="entry name" value="P-loop containing nucleotide triphosphate hydrolases"/>
    <property type="match status" value="1"/>
</dbReference>